<evidence type="ECO:0000256" key="5">
    <source>
        <dbReference type="SAM" id="MobiDB-lite"/>
    </source>
</evidence>
<comment type="subunit">
    <text evidence="2">Homodimer.</text>
</comment>
<dbReference type="PANTHER" id="PTHR11601:SF62">
    <property type="entry name" value="SELENOCYSTEINE LYASE"/>
    <property type="match status" value="1"/>
</dbReference>
<name>A0A673T275_SURSU</name>
<reference evidence="6 7" key="1">
    <citation type="submission" date="2019-05" db="EMBL/GenBank/DDBJ databases">
        <title>A Chromosome-scale Meerkat (S. suricatta) Genome Assembly.</title>
        <authorList>
            <person name="Dudchenko O."/>
            <person name="Lieberman Aiden E."/>
            <person name="Tung J."/>
            <person name="Barreiro L.B."/>
            <person name="Clutton-Brock T.H."/>
        </authorList>
    </citation>
    <scope>NUCLEOTIDE SEQUENCE [LARGE SCALE GENOMIC DNA]</scope>
</reference>
<sequence length="87" mass="9373">MEAAVAPTRDARGRAASQSGSGGEKNPPERKVYMDYNATTPLEPEVIQVVTEAMREAWGNPSSPYPADHLIGGAENNRLPVHRVSSQ</sequence>
<evidence type="ECO:0000256" key="1">
    <source>
        <dbReference type="ARBA" id="ARBA00001933"/>
    </source>
</evidence>
<accession>A0A673T275</accession>
<keyword evidence="4" id="KW-0808">Transferase</keyword>
<dbReference type="Gene3D" id="3.90.1150.10">
    <property type="entry name" value="Aspartate Aminotransferase, domain 1"/>
    <property type="match status" value="1"/>
</dbReference>
<comment type="cofactor">
    <cofactor evidence="1">
        <name>pyridoxal 5'-phosphate</name>
        <dbReference type="ChEBI" id="CHEBI:597326"/>
    </cofactor>
</comment>
<feature type="region of interest" description="Disordered" evidence="5">
    <location>
        <begin position="58"/>
        <end position="87"/>
    </location>
</feature>
<feature type="region of interest" description="Disordered" evidence="5">
    <location>
        <begin position="1"/>
        <end position="32"/>
    </location>
</feature>
<gene>
    <name evidence="6" type="primary">SCLY</name>
</gene>
<dbReference type="GO" id="GO:0016740">
    <property type="term" value="F:transferase activity"/>
    <property type="evidence" value="ECO:0007669"/>
    <property type="project" value="UniProtKB-KW"/>
</dbReference>
<proteinExistence type="predicted"/>
<dbReference type="Gene3D" id="3.40.640.10">
    <property type="entry name" value="Type I PLP-dependent aspartate aminotransferase-like (Major domain)"/>
    <property type="match status" value="1"/>
</dbReference>
<keyword evidence="3" id="KW-0963">Cytoplasm</keyword>
<dbReference type="Proteomes" id="UP000472268">
    <property type="component" value="Chromosome 3"/>
</dbReference>
<evidence type="ECO:0000313" key="7">
    <source>
        <dbReference type="Proteomes" id="UP000472268"/>
    </source>
</evidence>
<dbReference type="SUPFAM" id="SSF53383">
    <property type="entry name" value="PLP-dependent transferases"/>
    <property type="match status" value="1"/>
</dbReference>
<dbReference type="InterPro" id="IPR015424">
    <property type="entry name" value="PyrdxlP-dep_Trfase"/>
</dbReference>
<dbReference type="InterPro" id="IPR015421">
    <property type="entry name" value="PyrdxlP-dep_Trfase_major"/>
</dbReference>
<dbReference type="AlphaFoldDB" id="A0A673T275"/>
<dbReference type="Ensembl" id="ENSSSUT00005006919.1">
    <property type="protein sequence ID" value="ENSSSUP00005005978.1"/>
    <property type="gene ID" value="ENSSSUG00005003865.1"/>
</dbReference>
<reference evidence="6" key="2">
    <citation type="submission" date="2025-08" db="UniProtKB">
        <authorList>
            <consortium name="Ensembl"/>
        </authorList>
    </citation>
    <scope>IDENTIFICATION</scope>
</reference>
<evidence type="ECO:0000256" key="4">
    <source>
        <dbReference type="ARBA" id="ARBA00022679"/>
    </source>
</evidence>
<evidence type="ECO:0000313" key="6">
    <source>
        <dbReference type="Ensembl" id="ENSSSUP00005005978.1"/>
    </source>
</evidence>
<reference evidence="6" key="3">
    <citation type="submission" date="2025-09" db="UniProtKB">
        <authorList>
            <consortium name="Ensembl"/>
        </authorList>
    </citation>
    <scope>IDENTIFICATION</scope>
</reference>
<organism evidence="6 7">
    <name type="scientific">Suricata suricatta</name>
    <name type="common">Meerkat</name>
    <dbReference type="NCBI Taxonomy" id="37032"/>
    <lineage>
        <taxon>Eukaryota</taxon>
        <taxon>Metazoa</taxon>
        <taxon>Chordata</taxon>
        <taxon>Craniata</taxon>
        <taxon>Vertebrata</taxon>
        <taxon>Euteleostomi</taxon>
        <taxon>Mammalia</taxon>
        <taxon>Eutheria</taxon>
        <taxon>Laurasiatheria</taxon>
        <taxon>Carnivora</taxon>
        <taxon>Feliformia</taxon>
        <taxon>Herpestidae</taxon>
        <taxon>Suricata</taxon>
    </lineage>
</organism>
<evidence type="ECO:0000256" key="3">
    <source>
        <dbReference type="ARBA" id="ARBA00022490"/>
    </source>
</evidence>
<dbReference type="PANTHER" id="PTHR11601">
    <property type="entry name" value="CYSTEINE DESULFURYLASE FAMILY MEMBER"/>
    <property type="match status" value="1"/>
</dbReference>
<dbReference type="InterPro" id="IPR015422">
    <property type="entry name" value="PyrdxlP-dep_Trfase_small"/>
</dbReference>
<keyword evidence="7" id="KW-1185">Reference proteome</keyword>
<evidence type="ECO:0000256" key="2">
    <source>
        <dbReference type="ARBA" id="ARBA00011738"/>
    </source>
</evidence>
<protein>
    <submittedName>
        <fullName evidence="6">Selenocysteine lyase</fullName>
    </submittedName>
</protein>